<dbReference type="AlphaFoldDB" id="L9YZJ2"/>
<reference evidence="1 2" key="1">
    <citation type="journal article" date="2014" name="PLoS Genet.">
        <title>Phylogenetically driven sequencing of extremely halophilic archaea reveals strategies for static and dynamic osmo-response.</title>
        <authorList>
            <person name="Becker E.A."/>
            <person name="Seitzer P.M."/>
            <person name="Tritt A."/>
            <person name="Larsen D."/>
            <person name="Krusor M."/>
            <person name="Yao A.I."/>
            <person name="Wu D."/>
            <person name="Madern D."/>
            <person name="Eisen J.A."/>
            <person name="Darling A.E."/>
            <person name="Facciotti M.T."/>
        </authorList>
    </citation>
    <scope>NUCLEOTIDE SEQUENCE [LARGE SCALE GENOMIC DNA]</scope>
    <source>
        <strain evidence="1 2">JCM 14663</strain>
    </source>
</reference>
<evidence type="ECO:0000313" key="2">
    <source>
        <dbReference type="Proteomes" id="UP000011592"/>
    </source>
</evidence>
<dbReference type="Proteomes" id="UP000011592">
    <property type="component" value="Unassembled WGS sequence"/>
</dbReference>
<dbReference type="EMBL" id="AOIJ01000051">
    <property type="protein sequence ID" value="ELY79670.1"/>
    <property type="molecule type" value="Genomic_DNA"/>
</dbReference>
<proteinExistence type="predicted"/>
<accession>L9YZJ2</accession>
<gene>
    <name evidence="1" type="ORF">C486_11734</name>
</gene>
<keyword evidence="2" id="KW-1185">Reference proteome</keyword>
<organism evidence="1 2">
    <name type="scientific">Natrinema gari JCM 14663</name>
    <dbReference type="NCBI Taxonomy" id="1230459"/>
    <lineage>
        <taxon>Archaea</taxon>
        <taxon>Methanobacteriati</taxon>
        <taxon>Methanobacteriota</taxon>
        <taxon>Stenosarchaea group</taxon>
        <taxon>Halobacteria</taxon>
        <taxon>Halobacteriales</taxon>
        <taxon>Natrialbaceae</taxon>
        <taxon>Natrinema</taxon>
    </lineage>
</organism>
<name>L9YZJ2_9EURY</name>
<sequence length="82" mass="8036">MVGADGHMSTDPTATAVLEEGEADPDAILTAFDADSPADLVDAGETAVATVTDGKPSAANATDADGTGRADDVFGGVCVDTH</sequence>
<protein>
    <submittedName>
        <fullName evidence="1">Uncharacterized protein</fullName>
    </submittedName>
</protein>
<dbReference type="PATRIC" id="fig|1230459.4.peg.2337"/>
<comment type="caution">
    <text evidence="1">The sequence shown here is derived from an EMBL/GenBank/DDBJ whole genome shotgun (WGS) entry which is preliminary data.</text>
</comment>
<evidence type="ECO:0000313" key="1">
    <source>
        <dbReference type="EMBL" id="ELY79670.1"/>
    </source>
</evidence>